<feature type="region of interest" description="Disordered" evidence="1">
    <location>
        <begin position="51"/>
        <end position="71"/>
    </location>
</feature>
<feature type="compositionally biased region" description="Basic and acidic residues" evidence="1">
    <location>
        <begin position="51"/>
        <end position="62"/>
    </location>
</feature>
<evidence type="ECO:0000313" key="2">
    <source>
        <dbReference type="EMBL" id="MPM29488.1"/>
    </source>
</evidence>
<reference evidence="2" key="1">
    <citation type="submission" date="2019-08" db="EMBL/GenBank/DDBJ databases">
        <authorList>
            <person name="Kucharzyk K."/>
            <person name="Murdoch R.W."/>
            <person name="Higgins S."/>
            <person name="Loffler F."/>
        </authorList>
    </citation>
    <scope>NUCLEOTIDE SEQUENCE</scope>
</reference>
<name>A0A644YNB9_9ZZZZ</name>
<proteinExistence type="predicted"/>
<evidence type="ECO:0000256" key="1">
    <source>
        <dbReference type="SAM" id="MobiDB-lite"/>
    </source>
</evidence>
<sequence length="71" mass="7701">MQGPAEVHHRADLFAGRRAEGRHNAREDDGIPVDAIGCVNPAPLQSRHEVPHVEREGAEGGTKRLLPLYAA</sequence>
<comment type="caution">
    <text evidence="2">The sequence shown here is derived from an EMBL/GenBank/DDBJ whole genome shotgun (WGS) entry which is preliminary data.</text>
</comment>
<dbReference type="EMBL" id="VSSQ01005523">
    <property type="protein sequence ID" value="MPM29488.1"/>
    <property type="molecule type" value="Genomic_DNA"/>
</dbReference>
<gene>
    <name evidence="2" type="ORF">SDC9_76028</name>
</gene>
<organism evidence="2">
    <name type="scientific">bioreactor metagenome</name>
    <dbReference type="NCBI Taxonomy" id="1076179"/>
    <lineage>
        <taxon>unclassified sequences</taxon>
        <taxon>metagenomes</taxon>
        <taxon>ecological metagenomes</taxon>
    </lineage>
</organism>
<feature type="compositionally biased region" description="Basic and acidic residues" evidence="1">
    <location>
        <begin position="1"/>
        <end position="29"/>
    </location>
</feature>
<protein>
    <submittedName>
        <fullName evidence="2">Uncharacterized protein</fullName>
    </submittedName>
</protein>
<dbReference type="AlphaFoldDB" id="A0A644YNB9"/>
<accession>A0A644YNB9</accession>
<feature type="region of interest" description="Disordered" evidence="1">
    <location>
        <begin position="1"/>
        <end position="34"/>
    </location>
</feature>